<comment type="caution">
    <text evidence="9">The sequence shown here is derived from an EMBL/GenBank/DDBJ whole genome shotgun (WGS) entry which is preliminary data.</text>
</comment>
<evidence type="ECO:0000313" key="10">
    <source>
        <dbReference type="Proteomes" id="UP000317043"/>
    </source>
</evidence>
<dbReference type="SUPFAM" id="SSF52833">
    <property type="entry name" value="Thioredoxin-like"/>
    <property type="match status" value="1"/>
</dbReference>
<proteinExistence type="inferred from homology"/>
<keyword evidence="3" id="KW-0560">Oxidoreductase</keyword>
<keyword evidence="7" id="KW-0812">Transmembrane</keyword>
<dbReference type="EMBL" id="VFOW01000001">
    <property type="protein sequence ID" value="TQL79455.1"/>
    <property type="molecule type" value="Genomic_DNA"/>
</dbReference>
<dbReference type="GO" id="GO:0016491">
    <property type="term" value="F:oxidoreductase activity"/>
    <property type="evidence" value="ECO:0007669"/>
    <property type="project" value="UniProtKB-KW"/>
</dbReference>
<organism evidence="9 10">
    <name type="scientific">Stackebrandtia endophytica</name>
    <dbReference type="NCBI Taxonomy" id="1496996"/>
    <lineage>
        <taxon>Bacteria</taxon>
        <taxon>Bacillati</taxon>
        <taxon>Actinomycetota</taxon>
        <taxon>Actinomycetes</taxon>
        <taxon>Glycomycetales</taxon>
        <taxon>Glycomycetaceae</taxon>
        <taxon>Stackebrandtia</taxon>
    </lineage>
</organism>
<feature type="transmembrane region" description="Helical" evidence="7">
    <location>
        <begin position="34"/>
        <end position="53"/>
    </location>
</feature>
<gene>
    <name evidence="9" type="ORF">FB566_5061</name>
</gene>
<evidence type="ECO:0000256" key="3">
    <source>
        <dbReference type="ARBA" id="ARBA00023002"/>
    </source>
</evidence>
<keyword evidence="5" id="KW-0676">Redox-active center</keyword>
<sequence>MTKKKSQKNHNSKGKANRKKLVPKEPRFSTNTKLTIAMVALVILGLAGVIYVANDAAPPATASEDLLVRDDSHTLSVADDNKITLVEFLDFECEACGALYPTMERLKSEYEGRFTFVVRYFPLPGHANADPAARAVEAAAKQGRFEDMYQKMFETQPQWGEKQESQEPVFLGYAEELGLDMEQFTADMADPATAERVRKDVEDGTALGVTGTPTIFVNGERVDQAGYETLKNLFDAELGN</sequence>
<dbReference type="PROSITE" id="PS51352">
    <property type="entry name" value="THIOREDOXIN_2"/>
    <property type="match status" value="1"/>
</dbReference>
<evidence type="ECO:0000313" key="9">
    <source>
        <dbReference type="EMBL" id="TQL79455.1"/>
    </source>
</evidence>
<evidence type="ECO:0000256" key="2">
    <source>
        <dbReference type="ARBA" id="ARBA00022729"/>
    </source>
</evidence>
<feature type="domain" description="Thioredoxin" evidence="8">
    <location>
        <begin position="51"/>
        <end position="239"/>
    </location>
</feature>
<dbReference type="InterPro" id="IPR012336">
    <property type="entry name" value="Thioredoxin-like_fold"/>
</dbReference>
<keyword evidence="10" id="KW-1185">Reference proteome</keyword>
<feature type="compositionally biased region" description="Basic residues" evidence="6">
    <location>
        <begin position="1"/>
        <end position="21"/>
    </location>
</feature>
<dbReference type="PANTHER" id="PTHR13887:SF14">
    <property type="entry name" value="DISULFIDE BOND FORMATION PROTEIN D"/>
    <property type="match status" value="1"/>
</dbReference>
<evidence type="ECO:0000259" key="8">
    <source>
        <dbReference type="PROSITE" id="PS51352"/>
    </source>
</evidence>
<accession>A0A543B3N3</accession>
<dbReference type="InterPro" id="IPR036249">
    <property type="entry name" value="Thioredoxin-like_sf"/>
</dbReference>
<dbReference type="InParanoid" id="A0A543B3N3"/>
<dbReference type="PANTHER" id="PTHR13887">
    <property type="entry name" value="GLUTATHIONE S-TRANSFERASE KAPPA"/>
    <property type="match status" value="1"/>
</dbReference>
<dbReference type="InterPro" id="IPR013766">
    <property type="entry name" value="Thioredoxin_domain"/>
</dbReference>
<evidence type="ECO:0000256" key="5">
    <source>
        <dbReference type="ARBA" id="ARBA00023284"/>
    </source>
</evidence>
<keyword evidence="2" id="KW-0732">Signal</keyword>
<evidence type="ECO:0000256" key="7">
    <source>
        <dbReference type="SAM" id="Phobius"/>
    </source>
</evidence>
<dbReference type="Proteomes" id="UP000317043">
    <property type="component" value="Unassembled WGS sequence"/>
</dbReference>
<evidence type="ECO:0000256" key="6">
    <source>
        <dbReference type="SAM" id="MobiDB-lite"/>
    </source>
</evidence>
<dbReference type="Pfam" id="PF13462">
    <property type="entry name" value="Thioredoxin_4"/>
    <property type="match status" value="1"/>
</dbReference>
<evidence type="ECO:0000256" key="4">
    <source>
        <dbReference type="ARBA" id="ARBA00023157"/>
    </source>
</evidence>
<comment type="similarity">
    <text evidence="1">Belongs to the thioredoxin family. DsbA subfamily.</text>
</comment>
<feature type="region of interest" description="Disordered" evidence="6">
    <location>
        <begin position="1"/>
        <end position="24"/>
    </location>
</feature>
<dbReference type="Gene3D" id="3.40.30.10">
    <property type="entry name" value="Glutaredoxin"/>
    <property type="match status" value="1"/>
</dbReference>
<keyword evidence="4" id="KW-1015">Disulfide bond</keyword>
<reference evidence="9 10" key="1">
    <citation type="submission" date="2019-06" db="EMBL/GenBank/DDBJ databases">
        <title>Sequencing the genomes of 1000 actinobacteria strains.</title>
        <authorList>
            <person name="Klenk H.-P."/>
        </authorList>
    </citation>
    <scope>NUCLEOTIDE SEQUENCE [LARGE SCALE GENOMIC DNA]</scope>
    <source>
        <strain evidence="9 10">DSM 45928</strain>
    </source>
</reference>
<dbReference type="RefSeq" id="WP_211347866.1">
    <property type="nucleotide sequence ID" value="NZ_JBHTGS010000002.1"/>
</dbReference>
<dbReference type="GO" id="GO:0016853">
    <property type="term" value="F:isomerase activity"/>
    <property type="evidence" value="ECO:0007669"/>
    <property type="project" value="UniProtKB-KW"/>
</dbReference>
<keyword evidence="7" id="KW-0472">Membrane</keyword>
<keyword evidence="7" id="KW-1133">Transmembrane helix</keyword>
<name>A0A543B3N3_9ACTN</name>
<protein>
    <submittedName>
        <fullName evidence="9">Protein-disulfide isomerase</fullName>
    </submittedName>
</protein>
<keyword evidence="9" id="KW-0413">Isomerase</keyword>
<dbReference type="AlphaFoldDB" id="A0A543B3N3"/>
<evidence type="ECO:0000256" key="1">
    <source>
        <dbReference type="ARBA" id="ARBA00005791"/>
    </source>
</evidence>